<evidence type="ECO:0000259" key="2">
    <source>
        <dbReference type="Pfam" id="PF00724"/>
    </source>
</evidence>
<dbReference type="EMBL" id="BAAAQN010000057">
    <property type="protein sequence ID" value="GAA2053734.1"/>
    <property type="molecule type" value="Genomic_DNA"/>
</dbReference>
<gene>
    <name evidence="4" type="ORF">GCM10009839_72090</name>
</gene>
<dbReference type="InterPro" id="IPR036188">
    <property type="entry name" value="FAD/NAD-bd_sf"/>
</dbReference>
<dbReference type="Gene3D" id="3.20.20.70">
    <property type="entry name" value="Aldolase class I"/>
    <property type="match status" value="1"/>
</dbReference>
<comment type="caution">
    <text evidence="4">The sequence shown here is derived from an EMBL/GenBank/DDBJ whole genome shotgun (WGS) entry which is preliminary data.</text>
</comment>
<name>A0ABP5GTG7_9ACTN</name>
<feature type="domain" description="NADH:flavin oxidoreductase/NADH oxidase N-terminal" evidence="2">
    <location>
        <begin position="387"/>
        <end position="720"/>
    </location>
</feature>
<protein>
    <submittedName>
        <fullName evidence="4">Bifunctional salicylyl-CoA 5-hydroxylase/oxidoreductase</fullName>
    </submittedName>
</protein>
<dbReference type="InterPro" id="IPR044152">
    <property type="entry name" value="YqjM-like"/>
</dbReference>
<dbReference type="InterPro" id="IPR001155">
    <property type="entry name" value="OxRdtase_FMN_N"/>
</dbReference>
<dbReference type="CDD" id="cd02932">
    <property type="entry name" value="OYE_YqiM_FMN"/>
    <property type="match status" value="1"/>
</dbReference>
<proteinExistence type="predicted"/>
<evidence type="ECO:0000256" key="1">
    <source>
        <dbReference type="SAM" id="MobiDB-lite"/>
    </source>
</evidence>
<dbReference type="Proteomes" id="UP001500751">
    <property type="component" value="Unassembled WGS sequence"/>
</dbReference>
<dbReference type="InterPro" id="IPR002938">
    <property type="entry name" value="FAD-bd"/>
</dbReference>
<sequence>MRIAVVGGGPGGLYFAALAKQLDPGAQVDVWERNAADDTFGFGVVFSDETLGGIEHADPVIHEAMAAEFARWDDIDVHHGGRVVTSGGHGFAALSRVRLLQMLQRRCADLGVKVRFLTPAPSTEQLAAEYDLVVAADGVNSAIRTKYADAFQPAVRTHDCRYMWLGTDLVFDAFRFQVQPTPHGVMQVHGYPYDAHGSTFIVEMHERVWRAAGFDRSAGRDFQPGESDHESIARIGEIFADMLGGHRLIANNSRWLSFATVTTAHWSHGNIVLLGDAAHTAHFSIGSGTKLAMEDALALAACLRENPDLPSALAAYEAERRPVVASTQRAAAASLRWFEDLGRYTDQEPLQFAFNLLTRSRRVTYDNLKLRDPEFAAEVNGDAPPPMFRPFQLRGLTLRNRVIVSPMDMYSAVDGVPNDFHLVHLGSKALGGAGLVMTEMVCVSPTGRITPGCTGIYTEEQEAAWRRVVDFVHGHSGAAIGLQLGHSGRKGSTKLMWKGIDEPLPEGNWPVVGPSPLPYRPGVNQVPHELTATELDAIKQEFAAAAERGARAGFDLLELHCAHGYLLSSFLSPLTNRRTDYYGGTLENRLRFPLEVFDAVRAVWPADRPTTVRVSATDWSPGGVDGTESVAIAEAFAEHGADAIDVSTGQVTATEKPEYGRSYQTPYADRIRHEAGIATIAVGAISSYDDVNSILLAGRADLCALGRTHLYDPQWTLHAAAEQEYSGPGAQWPLPFQAGARKPASGRTDGPRPRLELIRSGSAGTAHARWRPRG</sequence>
<dbReference type="SUPFAM" id="SSF51905">
    <property type="entry name" value="FAD/NAD(P)-binding domain"/>
    <property type="match status" value="1"/>
</dbReference>
<dbReference type="SUPFAM" id="SSF51395">
    <property type="entry name" value="FMN-linked oxidoreductases"/>
    <property type="match status" value="1"/>
</dbReference>
<dbReference type="Gene3D" id="3.30.9.20">
    <property type="match status" value="1"/>
</dbReference>
<dbReference type="Gene3D" id="3.50.50.60">
    <property type="entry name" value="FAD/NAD(P)-binding domain"/>
    <property type="match status" value="1"/>
</dbReference>
<organism evidence="4 5">
    <name type="scientific">Catenulispora yoronensis</name>
    <dbReference type="NCBI Taxonomy" id="450799"/>
    <lineage>
        <taxon>Bacteria</taxon>
        <taxon>Bacillati</taxon>
        <taxon>Actinomycetota</taxon>
        <taxon>Actinomycetes</taxon>
        <taxon>Catenulisporales</taxon>
        <taxon>Catenulisporaceae</taxon>
        <taxon>Catenulispora</taxon>
    </lineage>
</organism>
<dbReference type="Pfam" id="PF01494">
    <property type="entry name" value="FAD_binding_3"/>
    <property type="match status" value="1"/>
</dbReference>
<evidence type="ECO:0000313" key="4">
    <source>
        <dbReference type="EMBL" id="GAA2053734.1"/>
    </source>
</evidence>
<accession>A0ABP5GTG7</accession>
<dbReference type="PANTHER" id="PTHR43303:SF3">
    <property type="entry name" value="BLR3436 PROTEIN"/>
    <property type="match status" value="1"/>
</dbReference>
<dbReference type="Pfam" id="PF00724">
    <property type="entry name" value="Oxidored_FMN"/>
    <property type="match status" value="1"/>
</dbReference>
<feature type="domain" description="FAD-binding" evidence="3">
    <location>
        <begin position="111"/>
        <end position="328"/>
    </location>
</feature>
<dbReference type="NCBIfam" id="NF006101">
    <property type="entry name" value="PRK08255.1"/>
    <property type="match status" value="1"/>
</dbReference>
<evidence type="ECO:0000313" key="5">
    <source>
        <dbReference type="Proteomes" id="UP001500751"/>
    </source>
</evidence>
<feature type="region of interest" description="Disordered" evidence="1">
    <location>
        <begin position="728"/>
        <end position="774"/>
    </location>
</feature>
<keyword evidence="5" id="KW-1185">Reference proteome</keyword>
<dbReference type="InterPro" id="IPR013785">
    <property type="entry name" value="Aldolase_TIM"/>
</dbReference>
<dbReference type="PANTHER" id="PTHR43303">
    <property type="entry name" value="NADPH DEHYDROGENASE C23G7.10C-RELATED"/>
    <property type="match status" value="1"/>
</dbReference>
<dbReference type="PRINTS" id="PR00420">
    <property type="entry name" value="RNGMNOXGNASE"/>
</dbReference>
<dbReference type="RefSeq" id="WP_344670186.1">
    <property type="nucleotide sequence ID" value="NZ_BAAAQN010000057.1"/>
</dbReference>
<reference evidence="5" key="1">
    <citation type="journal article" date="2019" name="Int. J. Syst. Evol. Microbiol.">
        <title>The Global Catalogue of Microorganisms (GCM) 10K type strain sequencing project: providing services to taxonomists for standard genome sequencing and annotation.</title>
        <authorList>
            <consortium name="The Broad Institute Genomics Platform"/>
            <consortium name="The Broad Institute Genome Sequencing Center for Infectious Disease"/>
            <person name="Wu L."/>
            <person name="Ma J."/>
        </authorList>
    </citation>
    <scope>NUCLEOTIDE SEQUENCE [LARGE SCALE GENOMIC DNA]</scope>
    <source>
        <strain evidence="5">JCM 16014</strain>
    </source>
</reference>
<evidence type="ECO:0000259" key="3">
    <source>
        <dbReference type="Pfam" id="PF01494"/>
    </source>
</evidence>